<organism evidence="1 2">
    <name type="scientific">Mya arenaria</name>
    <name type="common">Soft-shell clam</name>
    <dbReference type="NCBI Taxonomy" id="6604"/>
    <lineage>
        <taxon>Eukaryota</taxon>
        <taxon>Metazoa</taxon>
        <taxon>Spiralia</taxon>
        <taxon>Lophotrochozoa</taxon>
        <taxon>Mollusca</taxon>
        <taxon>Bivalvia</taxon>
        <taxon>Autobranchia</taxon>
        <taxon>Heteroconchia</taxon>
        <taxon>Euheterodonta</taxon>
        <taxon>Imparidentia</taxon>
        <taxon>Neoheterodontei</taxon>
        <taxon>Myida</taxon>
        <taxon>Myoidea</taxon>
        <taxon>Myidae</taxon>
        <taxon>Mya</taxon>
    </lineage>
</organism>
<sequence>MDETLKKGANADTVSIWGKKGSASFGVKVSAFGCDRAIAENVTNGNTPGANADTVSIWGKKGSASFGVKVSAFGCDRAIAENVTNGNTPGVYSLFVAMLPAFTGALTMISVKTGTISMRASSVLLNDVILDSTNGWLNIVSNCESNLFNAGYLGWLKLLSLKTFPQNPSSTGSLSLLFAARNFASWSTLYRASSSANLPIMIGSSASSASLSNDVACLPLLQILSVHPLLLLLRHISKNVAKLPICQLLPPSLPSVSHRAVWDGVSGYAVVQNDLCKRVPNMAARFVINESSVVAVNGSSGRFRGGCSSSALFLSVAPSCNERLLTSEVSSLPFWGIRGRFREGCTSSSHDFVVVLTGIDWLLPPESMSSSTLREIRGRFVEVCSCSTKDPFVVNEVGINFRRYVQTSGFLKPTRFVSTCSDCEGPFKLPFGPFYVAEPQSLCTVTHFYKVQNTMCVILFFLVGLVLDVLNRINELTIALFRRNQKRWRHHFFDDRPTGYLARNWSWRSTPPMNRLYTDTLGLHEVQNTRSTPPCTLANIFRHTERETTCTGLELHNVCSNGMETN</sequence>
<evidence type="ECO:0000313" key="1">
    <source>
        <dbReference type="EMBL" id="WAQ93482.1"/>
    </source>
</evidence>
<name>A0ABY7D9K0_MYAAR</name>
<evidence type="ECO:0000313" key="2">
    <source>
        <dbReference type="Proteomes" id="UP001164746"/>
    </source>
</evidence>
<keyword evidence="2" id="KW-1185">Reference proteome</keyword>
<proteinExistence type="predicted"/>
<reference evidence="1" key="1">
    <citation type="submission" date="2022-11" db="EMBL/GenBank/DDBJ databases">
        <title>Centuries of genome instability and evolution in soft-shell clam transmissible cancer (bioRxiv).</title>
        <authorList>
            <person name="Hart S.F.M."/>
            <person name="Yonemitsu M.A."/>
            <person name="Giersch R.M."/>
            <person name="Beal B.F."/>
            <person name="Arriagada G."/>
            <person name="Davis B.W."/>
            <person name="Ostrander E.A."/>
            <person name="Goff S.P."/>
            <person name="Metzger M.J."/>
        </authorList>
    </citation>
    <scope>NUCLEOTIDE SEQUENCE</scope>
    <source>
        <strain evidence="1">MELC-2E11</strain>
        <tissue evidence="1">Siphon/mantle</tissue>
    </source>
</reference>
<dbReference type="Proteomes" id="UP001164746">
    <property type="component" value="Chromosome 1"/>
</dbReference>
<accession>A0ABY7D9K0</accession>
<gene>
    <name evidence="1" type="ORF">MAR_005953</name>
</gene>
<protein>
    <submittedName>
        <fullName evidence="1">Uncharacterized protein</fullName>
    </submittedName>
</protein>
<dbReference type="EMBL" id="CP111012">
    <property type="protein sequence ID" value="WAQ93482.1"/>
    <property type="molecule type" value="Genomic_DNA"/>
</dbReference>